<sequence>MCVPGTELLQGLKLSLSSPAISCQVPCAALGLCCAGEMWIKALNVFPLCAGEKEPVDINTCLTLLEEKENEDKVSKVSLEVETLPRWPHLFPYERSPRRCRGGAALFGLCFVAVSRSAIHSLVPSFPVWCPPLRSPVPCRVAGSVARGVAAEGCPCLAEPRINASEDVVLHVVGVAVTLQCNLTSSPSPLAASYWVKNGEEIPGTRKLSNTTEYRCVPATVRAVARVHLDTQRGLLFFGVGGVYPARLLKEGSVAAHLPGGQNPSWKEKWGVGWARPALGRGGMVFLRILKARAEESGEYLCVFVFSGSPVANATIEGHSPGASDGAVMEQV</sequence>
<dbReference type="OrthoDB" id="5970915at2759"/>
<accession>A0A835TMP5</accession>
<dbReference type="AlphaFoldDB" id="A0A835TMP5"/>
<dbReference type="EMBL" id="JADDUC020000013">
    <property type="protein sequence ID" value="KAI1234985.1"/>
    <property type="molecule type" value="Genomic_DNA"/>
</dbReference>
<protein>
    <recommendedName>
        <fullName evidence="1">Ig-like domain-containing protein</fullName>
    </recommendedName>
</protein>
<evidence type="ECO:0000313" key="3">
    <source>
        <dbReference type="EMBL" id="KAI1234985.1"/>
    </source>
</evidence>
<reference evidence="2" key="1">
    <citation type="submission" date="2020-10" db="EMBL/GenBank/DDBJ databases">
        <title>Feather gene expression reveals the developmental basis of iridescence in African starlings.</title>
        <authorList>
            <person name="Rubenstein D.R."/>
        </authorList>
    </citation>
    <scope>NUCLEOTIDE SEQUENCE</scope>
    <source>
        <strain evidence="2">SS15</strain>
        <tissue evidence="2">Liver</tissue>
    </source>
</reference>
<evidence type="ECO:0000313" key="2">
    <source>
        <dbReference type="EMBL" id="KAG0113551.1"/>
    </source>
</evidence>
<dbReference type="InterPro" id="IPR036179">
    <property type="entry name" value="Ig-like_dom_sf"/>
</dbReference>
<dbReference type="InterPro" id="IPR013783">
    <property type="entry name" value="Ig-like_fold"/>
</dbReference>
<gene>
    <name evidence="3" type="ORF">IHE44_0002613</name>
    <name evidence="2" type="ORF">IHE44_010272</name>
</gene>
<reference evidence="3" key="3">
    <citation type="submission" date="2022-01" db="EMBL/GenBank/DDBJ databases">
        <authorList>
            <person name="Rubenstein D.R."/>
        </authorList>
    </citation>
    <scope>NUCLEOTIDE SEQUENCE</scope>
    <source>
        <strain evidence="3">SS15</strain>
        <tissue evidence="3">Liver</tissue>
    </source>
</reference>
<dbReference type="InterPro" id="IPR007110">
    <property type="entry name" value="Ig-like_dom"/>
</dbReference>
<dbReference type="EMBL" id="JADDUC010000421">
    <property type="protein sequence ID" value="KAG0113551.1"/>
    <property type="molecule type" value="Genomic_DNA"/>
</dbReference>
<organism evidence="2">
    <name type="scientific">Lamprotornis superbus</name>
    <dbReference type="NCBI Taxonomy" id="245042"/>
    <lineage>
        <taxon>Eukaryota</taxon>
        <taxon>Metazoa</taxon>
        <taxon>Chordata</taxon>
        <taxon>Craniata</taxon>
        <taxon>Vertebrata</taxon>
        <taxon>Euteleostomi</taxon>
        <taxon>Archelosauria</taxon>
        <taxon>Archosauria</taxon>
        <taxon>Dinosauria</taxon>
        <taxon>Saurischia</taxon>
        <taxon>Theropoda</taxon>
        <taxon>Coelurosauria</taxon>
        <taxon>Aves</taxon>
        <taxon>Neognathae</taxon>
        <taxon>Neoaves</taxon>
        <taxon>Telluraves</taxon>
        <taxon>Australaves</taxon>
        <taxon>Passeriformes</taxon>
        <taxon>Sturnidae</taxon>
        <taxon>Lamprotornis</taxon>
    </lineage>
</organism>
<evidence type="ECO:0000259" key="1">
    <source>
        <dbReference type="PROSITE" id="PS50835"/>
    </source>
</evidence>
<name>A0A835TMP5_9PASS</name>
<comment type="caution">
    <text evidence="2">The sequence shown here is derived from an EMBL/GenBank/DDBJ whole genome shotgun (WGS) entry which is preliminary data.</text>
</comment>
<dbReference type="Proteomes" id="UP000618051">
    <property type="component" value="Unassembled WGS sequence"/>
</dbReference>
<dbReference type="Gene3D" id="2.60.40.10">
    <property type="entry name" value="Immunoglobulins"/>
    <property type="match status" value="1"/>
</dbReference>
<dbReference type="SUPFAM" id="SSF48726">
    <property type="entry name" value="Immunoglobulin"/>
    <property type="match status" value="1"/>
</dbReference>
<keyword evidence="4" id="KW-1185">Reference proteome</keyword>
<reference evidence="3 4" key="2">
    <citation type="journal article" date="2021" name="J. Hered.">
        <title>Feather Gene Expression Elucidates the Developmental Basis of Plumage Iridescence in African Starlings.</title>
        <authorList>
            <person name="Rubenstein D.R."/>
            <person name="Corvelo A."/>
            <person name="MacManes M.D."/>
            <person name="Maia R."/>
            <person name="Narzisi G."/>
            <person name="Rousaki A."/>
            <person name="Vandenabeele P."/>
            <person name="Shawkey M.D."/>
            <person name="Solomon J."/>
        </authorList>
    </citation>
    <scope>NUCLEOTIDE SEQUENCE [LARGE SCALE GENOMIC DNA]</scope>
    <source>
        <strain evidence="3">SS15</strain>
    </source>
</reference>
<dbReference type="PROSITE" id="PS50835">
    <property type="entry name" value="IG_LIKE"/>
    <property type="match status" value="1"/>
</dbReference>
<proteinExistence type="predicted"/>
<evidence type="ECO:0000313" key="4">
    <source>
        <dbReference type="Proteomes" id="UP000618051"/>
    </source>
</evidence>
<feature type="domain" description="Ig-like" evidence="1">
    <location>
        <begin position="160"/>
        <end position="216"/>
    </location>
</feature>